<proteinExistence type="predicted"/>
<evidence type="ECO:0000313" key="1">
    <source>
        <dbReference type="EMBL" id="MCM1989107.1"/>
    </source>
</evidence>
<dbReference type="CDD" id="cd11613">
    <property type="entry name" value="SAF_AH_GD"/>
    <property type="match status" value="1"/>
</dbReference>
<comment type="caution">
    <text evidence="1">The sequence shown here is derived from an EMBL/GenBank/DDBJ whole genome shotgun (WGS) entry which is preliminary data.</text>
</comment>
<dbReference type="Gene3D" id="2.30.130.110">
    <property type="match status" value="1"/>
</dbReference>
<reference evidence="1" key="2">
    <citation type="submission" date="2021-04" db="EMBL/GenBank/DDBJ databases">
        <authorList>
            <person name="Dong X."/>
        </authorList>
    </citation>
    <scope>NUCLEOTIDE SEQUENCE</scope>
    <source>
        <strain evidence="1">ZWT</strain>
    </source>
</reference>
<dbReference type="Proteomes" id="UP001056429">
    <property type="component" value="Unassembled WGS sequence"/>
</dbReference>
<reference evidence="1" key="1">
    <citation type="journal article" date="2021" name="mSystems">
        <title>Bacteria and Archaea Synergistically Convert Glycine Betaine to Biogenic Methane in the Formosa Cold Seep of the South China Sea.</title>
        <authorList>
            <person name="Li L."/>
            <person name="Zhang W."/>
            <person name="Zhang S."/>
            <person name="Song L."/>
            <person name="Sun Q."/>
            <person name="Zhang H."/>
            <person name="Xiang H."/>
            <person name="Dong X."/>
        </authorList>
    </citation>
    <scope>NUCLEOTIDE SEQUENCE</scope>
    <source>
        <strain evidence="1">ZWT</strain>
    </source>
</reference>
<organism evidence="1 2">
    <name type="scientific">Oceanirhabdus seepicola</name>
    <dbReference type="NCBI Taxonomy" id="2828781"/>
    <lineage>
        <taxon>Bacteria</taxon>
        <taxon>Bacillati</taxon>
        <taxon>Bacillota</taxon>
        <taxon>Clostridia</taxon>
        <taxon>Eubacteriales</taxon>
        <taxon>Clostridiaceae</taxon>
        <taxon>Oceanirhabdus</taxon>
    </lineage>
</organism>
<dbReference type="GO" id="GO:0016787">
    <property type="term" value="F:hydrolase activity"/>
    <property type="evidence" value="ECO:0007669"/>
    <property type="project" value="UniProtKB-KW"/>
</dbReference>
<dbReference type="InterPro" id="IPR044144">
    <property type="entry name" value="SAF_UxaA/GarD"/>
</dbReference>
<accession>A0A9J6NXW5</accession>
<gene>
    <name evidence="1" type="ORF">KDK92_05095</name>
</gene>
<keyword evidence="1" id="KW-0378">Hydrolase</keyword>
<protein>
    <submittedName>
        <fullName evidence="1">UxaA family hydrolase</fullName>
    </submittedName>
</protein>
<sequence length="112" mass="12789">MRKVLMKADNDNVATALEDIKVGDMVKVLSYKNEVIDEFKAYEPIPFGNKIAVRDILEKSEIIKCGYKIGLSLKVINKGQFVHVHNVESEKVNFPPSIVKEILRQMGREEEK</sequence>
<name>A0A9J6NXW5_9CLOT</name>
<evidence type="ECO:0000313" key="2">
    <source>
        <dbReference type="Proteomes" id="UP001056429"/>
    </source>
</evidence>
<dbReference type="RefSeq" id="WP_250857991.1">
    <property type="nucleotide sequence ID" value="NZ_JAGSOJ010000001.1"/>
</dbReference>
<dbReference type="AlphaFoldDB" id="A0A9J6NXW5"/>
<dbReference type="EMBL" id="JAGSOJ010000001">
    <property type="protein sequence ID" value="MCM1989107.1"/>
    <property type="molecule type" value="Genomic_DNA"/>
</dbReference>
<keyword evidence="2" id="KW-1185">Reference proteome</keyword>